<protein>
    <recommendedName>
        <fullName evidence="4">Transmembrane protein</fullName>
    </recommendedName>
</protein>
<feature type="compositionally biased region" description="Polar residues" evidence="1">
    <location>
        <begin position="74"/>
        <end position="83"/>
    </location>
</feature>
<reference evidence="3" key="1">
    <citation type="submission" date="2019-08" db="EMBL/GenBank/DDBJ databases">
        <title>Reference gene set and small RNA set construction with multiple tissues from Davidia involucrata Baill.</title>
        <authorList>
            <person name="Yang H."/>
            <person name="Zhou C."/>
            <person name="Li G."/>
            <person name="Wang J."/>
            <person name="Gao P."/>
            <person name="Wang M."/>
            <person name="Wang R."/>
            <person name="Zhao Y."/>
        </authorList>
    </citation>
    <scope>NUCLEOTIDE SEQUENCE</scope>
    <source>
        <tissue evidence="3">Mixed with DoveR01_LX</tissue>
    </source>
</reference>
<organism evidence="3">
    <name type="scientific">Davidia involucrata</name>
    <name type="common">Dove tree</name>
    <dbReference type="NCBI Taxonomy" id="16924"/>
    <lineage>
        <taxon>Eukaryota</taxon>
        <taxon>Viridiplantae</taxon>
        <taxon>Streptophyta</taxon>
        <taxon>Embryophyta</taxon>
        <taxon>Tracheophyta</taxon>
        <taxon>Spermatophyta</taxon>
        <taxon>Magnoliopsida</taxon>
        <taxon>eudicotyledons</taxon>
        <taxon>Gunneridae</taxon>
        <taxon>Pentapetalae</taxon>
        <taxon>asterids</taxon>
        <taxon>Cornales</taxon>
        <taxon>Nyssaceae</taxon>
        <taxon>Davidia</taxon>
    </lineage>
</organism>
<keyword evidence="2" id="KW-0472">Membrane</keyword>
<accession>A0A5B7ATV2</accession>
<feature type="compositionally biased region" description="Basic and acidic residues" evidence="1">
    <location>
        <begin position="86"/>
        <end position="102"/>
    </location>
</feature>
<dbReference type="EMBL" id="GHES01028292">
    <property type="protein sequence ID" value="MPA58851.1"/>
    <property type="molecule type" value="Transcribed_RNA"/>
</dbReference>
<evidence type="ECO:0000313" key="3">
    <source>
        <dbReference type="EMBL" id="MPA58851.1"/>
    </source>
</evidence>
<keyword evidence="2" id="KW-0812">Transmembrane</keyword>
<keyword evidence="2" id="KW-1133">Transmembrane helix</keyword>
<proteinExistence type="predicted"/>
<dbReference type="AlphaFoldDB" id="A0A5B7ATV2"/>
<name>A0A5B7ATV2_DAVIN</name>
<dbReference type="PANTHER" id="PTHR33429">
    <property type="entry name" value="OS02G0708000 PROTEIN-RELATED"/>
    <property type="match status" value="1"/>
</dbReference>
<feature type="region of interest" description="Disordered" evidence="1">
    <location>
        <begin position="58"/>
        <end position="149"/>
    </location>
</feature>
<evidence type="ECO:0000256" key="1">
    <source>
        <dbReference type="SAM" id="MobiDB-lite"/>
    </source>
</evidence>
<feature type="region of interest" description="Disordered" evidence="1">
    <location>
        <begin position="1"/>
        <end position="20"/>
    </location>
</feature>
<evidence type="ECO:0000256" key="2">
    <source>
        <dbReference type="SAM" id="Phobius"/>
    </source>
</evidence>
<gene>
    <name evidence="3" type="ORF">Din_028292</name>
</gene>
<sequence>MSQQPVLVYPNTVTSEPSSHPNGSFGTVFIVLAVIVVISAIACCLGRFFNRHYQHLKAKQNSQNHPSRPKGEARQNQPRQNHTSRPKGEARQNHTFDPKEGDIEFGFDKGIQIGKPVGNGNSRGHKPSENGEFKGERRFADDGESEAGA</sequence>
<feature type="transmembrane region" description="Helical" evidence="2">
    <location>
        <begin position="25"/>
        <end position="49"/>
    </location>
</feature>
<evidence type="ECO:0008006" key="4">
    <source>
        <dbReference type="Google" id="ProtNLM"/>
    </source>
</evidence>
<feature type="compositionally biased region" description="Basic and acidic residues" evidence="1">
    <location>
        <begin position="126"/>
        <end position="141"/>
    </location>
</feature>
<dbReference type="PANTHER" id="PTHR33429:SF7">
    <property type="entry name" value="OS02G0708000 PROTEIN"/>
    <property type="match status" value="1"/>
</dbReference>